<reference evidence="1" key="1">
    <citation type="submission" date="2013-11" db="EMBL/GenBank/DDBJ databases">
        <title>The Genome Sequence of Phytophthora parasitica CJ05E6.</title>
        <authorList>
            <consortium name="The Broad Institute Genomics Platform"/>
            <person name="Russ C."/>
            <person name="Tyler B."/>
            <person name="Panabieres F."/>
            <person name="Shan W."/>
            <person name="Tripathy S."/>
            <person name="Grunwald N."/>
            <person name="Machado M."/>
            <person name="Johnson C.S."/>
            <person name="Arredondo F."/>
            <person name="Hong C."/>
            <person name="Coffey M."/>
            <person name="Young S.K."/>
            <person name="Zeng Q."/>
            <person name="Gargeya S."/>
            <person name="Fitzgerald M."/>
            <person name="Abouelleil A."/>
            <person name="Alvarado L."/>
            <person name="Chapman S.B."/>
            <person name="Gainer-Dewar J."/>
            <person name="Goldberg J."/>
            <person name="Griggs A."/>
            <person name="Gujja S."/>
            <person name="Hansen M."/>
            <person name="Howarth C."/>
            <person name="Imamovic A."/>
            <person name="Ireland A."/>
            <person name="Larimer J."/>
            <person name="McCowan C."/>
            <person name="Murphy C."/>
            <person name="Pearson M."/>
            <person name="Poon T.W."/>
            <person name="Priest M."/>
            <person name="Roberts A."/>
            <person name="Saif S."/>
            <person name="Shea T."/>
            <person name="Sykes S."/>
            <person name="Wortman J."/>
            <person name="Nusbaum C."/>
            <person name="Birren B."/>
        </authorList>
    </citation>
    <scope>NUCLEOTIDE SEQUENCE [LARGE SCALE GENOMIC DNA]</scope>
    <source>
        <strain evidence="1">CJ05E6</strain>
    </source>
</reference>
<dbReference type="AlphaFoldDB" id="W2ICG5"/>
<sequence>MLGACPSASCQGTFPSIHTNIGTIRDVLKNLSDSAPLVETLQRRKLIEKLQQRIHERHDEYTEFSIAPSDRLAACIDDETGNTLEEFLSDTSKRNSDSIVRVVDHATPGGRCLCDCFQEKLDEYKKTVKSRDGKIAVVLDPRA</sequence>
<accession>W2ICG5</accession>
<dbReference type="EMBL" id="KI674994">
    <property type="protein sequence ID" value="ETL31770.1"/>
    <property type="molecule type" value="Genomic_DNA"/>
</dbReference>
<evidence type="ECO:0000313" key="1">
    <source>
        <dbReference type="EMBL" id="ETL31770.1"/>
    </source>
</evidence>
<organism evidence="1">
    <name type="scientific">Phytophthora nicotianae</name>
    <name type="common">Potato buckeye rot agent</name>
    <name type="synonym">Phytophthora parasitica</name>
    <dbReference type="NCBI Taxonomy" id="4792"/>
    <lineage>
        <taxon>Eukaryota</taxon>
        <taxon>Sar</taxon>
        <taxon>Stramenopiles</taxon>
        <taxon>Oomycota</taxon>
        <taxon>Peronosporomycetes</taxon>
        <taxon>Peronosporales</taxon>
        <taxon>Peronosporaceae</taxon>
        <taxon>Phytophthora</taxon>
    </lineage>
</organism>
<protein>
    <submittedName>
        <fullName evidence="1">Uncharacterized protein</fullName>
    </submittedName>
</protein>
<name>W2ICG5_PHYNI</name>
<dbReference type="Proteomes" id="UP000053864">
    <property type="component" value="Unassembled WGS sequence"/>
</dbReference>
<gene>
    <name evidence="1" type="ORF">L916_15504</name>
</gene>
<proteinExistence type="predicted"/>